<dbReference type="SUPFAM" id="SSF140459">
    <property type="entry name" value="PE/PPE dimer-like"/>
    <property type="match status" value="1"/>
</dbReference>
<dbReference type="RefSeq" id="WP_182889694.1">
    <property type="nucleotide sequence ID" value="NZ_JACGZW010000002.1"/>
</dbReference>
<evidence type="ECO:0000256" key="1">
    <source>
        <dbReference type="SAM" id="MobiDB-lite"/>
    </source>
</evidence>
<dbReference type="AlphaFoldDB" id="A0A7W3VSM9"/>
<dbReference type="EMBL" id="JACGZW010000002">
    <property type="protein sequence ID" value="MBB1152481.1"/>
    <property type="molecule type" value="Genomic_DNA"/>
</dbReference>
<gene>
    <name evidence="2" type="ORF">H4281_05020</name>
</gene>
<dbReference type="Gene3D" id="1.20.1260.20">
    <property type="entry name" value="PPE superfamily"/>
    <property type="match status" value="1"/>
</dbReference>
<dbReference type="InterPro" id="IPR038332">
    <property type="entry name" value="PPE_sf"/>
</dbReference>
<evidence type="ECO:0008006" key="4">
    <source>
        <dbReference type="Google" id="ProtNLM"/>
    </source>
</evidence>
<sequence>MTMSFIADRFNEFLKQMQAEGKIILPGELVRRVKAGPGPDSLGQAQYAAAKQSTEQQGIESDTLTAVGRLEAAWSGQSGDAARGSLKPLADVATSASMALHDSQNTLADQGHAFTSTRDSLQDVSDDAPSKSAWDTATPWDTDNEDKINQRNAAIQQNNATYQSFTDTSDGHAQKMPVDYGQVPDSSDGTYGLAPEKGPVEHPPEPRKKESFTPYPPSHSYGPPDQGGPGTTPPPGSFAPPPGPSWVSGGQQQSQPYVPAAAHGGDSTHTSGYTPPGSTGVNNVPAQFGPTGSTYVPGAGPGGSSNYQSPGYVGSMPGSFGPVGGTGAPGSGGTGSGGPGSSVRGGPGGAAGQGGSSGLGRFGEPEPGARGGTANNGAPGAKGANGMPMAGAAGKGGKGEEDKEKKAASYLQEADPNSLFGYDGKATPPVIGK</sequence>
<feature type="compositionally biased region" description="Low complexity" evidence="1">
    <location>
        <begin position="372"/>
        <end position="392"/>
    </location>
</feature>
<feature type="compositionally biased region" description="Basic and acidic residues" evidence="1">
    <location>
        <begin position="198"/>
        <end position="211"/>
    </location>
</feature>
<evidence type="ECO:0000313" key="2">
    <source>
        <dbReference type="EMBL" id="MBB1152481.1"/>
    </source>
</evidence>
<comment type="caution">
    <text evidence="2">The sequence shown here is derived from an EMBL/GenBank/DDBJ whole genome shotgun (WGS) entry which is preliminary data.</text>
</comment>
<name>A0A7W3VSM9_9PSEU</name>
<protein>
    <recommendedName>
        <fullName evidence="4">PPE family protein</fullName>
    </recommendedName>
</protein>
<accession>A0A7W3VSM9</accession>
<feature type="compositionally biased region" description="Gly residues" evidence="1">
    <location>
        <begin position="321"/>
        <end position="361"/>
    </location>
</feature>
<feature type="region of interest" description="Disordered" evidence="1">
    <location>
        <begin position="118"/>
        <end position="145"/>
    </location>
</feature>
<feature type="compositionally biased region" description="Pro residues" evidence="1">
    <location>
        <begin position="231"/>
        <end position="244"/>
    </location>
</feature>
<reference evidence="2 3" key="1">
    <citation type="submission" date="2020-08" db="EMBL/GenBank/DDBJ databases">
        <title>Amycolatopsis sp. nov. DR6-1 isolated from Dendrobium heterocarpum.</title>
        <authorList>
            <person name="Tedsree N."/>
            <person name="Kuncharoen N."/>
            <person name="Likhitwitayawuid K."/>
            <person name="Tanasupawat S."/>
        </authorList>
    </citation>
    <scope>NUCLEOTIDE SEQUENCE [LARGE SCALE GENOMIC DNA]</scope>
    <source>
        <strain evidence="2 3">DR6-1</strain>
    </source>
</reference>
<dbReference type="Proteomes" id="UP000526734">
    <property type="component" value="Unassembled WGS sequence"/>
</dbReference>
<feature type="compositionally biased region" description="Polar residues" evidence="1">
    <location>
        <begin position="267"/>
        <end position="294"/>
    </location>
</feature>
<evidence type="ECO:0000313" key="3">
    <source>
        <dbReference type="Proteomes" id="UP000526734"/>
    </source>
</evidence>
<feature type="compositionally biased region" description="Basic and acidic residues" evidence="1">
    <location>
        <begin position="397"/>
        <end position="407"/>
    </location>
</feature>
<keyword evidence="3" id="KW-1185">Reference proteome</keyword>
<organism evidence="2 3">
    <name type="scientific">Amycolatopsis dendrobii</name>
    <dbReference type="NCBI Taxonomy" id="2760662"/>
    <lineage>
        <taxon>Bacteria</taxon>
        <taxon>Bacillati</taxon>
        <taxon>Actinomycetota</taxon>
        <taxon>Actinomycetes</taxon>
        <taxon>Pseudonocardiales</taxon>
        <taxon>Pseudonocardiaceae</taxon>
        <taxon>Amycolatopsis</taxon>
    </lineage>
</organism>
<feature type="region of interest" description="Disordered" evidence="1">
    <location>
        <begin position="164"/>
        <end position="433"/>
    </location>
</feature>
<proteinExistence type="predicted"/>